<dbReference type="Pfam" id="PF05209">
    <property type="entry name" value="MinC_N"/>
    <property type="match status" value="1"/>
</dbReference>
<dbReference type="NCBIfam" id="TIGR01222">
    <property type="entry name" value="minC"/>
    <property type="match status" value="1"/>
</dbReference>
<feature type="domain" description="Septum formation inhibitor MinC N-terminal" evidence="9">
    <location>
        <begin position="9"/>
        <end position="80"/>
    </location>
</feature>
<dbReference type="Gene3D" id="2.160.20.70">
    <property type="match status" value="1"/>
</dbReference>
<dbReference type="SUPFAM" id="SSF63848">
    <property type="entry name" value="Cell-division inhibitor MinC, C-terminal domain"/>
    <property type="match status" value="1"/>
</dbReference>
<keyword evidence="4 6" id="KW-0131">Cell cycle</keyword>
<dbReference type="InterPro" id="IPR005526">
    <property type="entry name" value="Septum_form_inhib_MinC_C"/>
</dbReference>
<reference evidence="10 11" key="1">
    <citation type="submission" date="2014-11" db="EMBL/GenBank/DDBJ databases">
        <title>Genome sequence of Pseudomonas tuomuerensis JCM 14085.</title>
        <authorList>
            <person name="Shin S.-K."/>
            <person name="Yi H."/>
        </authorList>
    </citation>
    <scope>NUCLEOTIDE SEQUENCE [LARGE SCALE GENOMIC DNA]</scope>
    <source>
        <strain evidence="10 11">JCM 14085</strain>
    </source>
</reference>
<keyword evidence="3 6" id="KW-0717">Septation</keyword>
<evidence type="ECO:0000256" key="6">
    <source>
        <dbReference type="HAMAP-Rule" id="MF_00267"/>
    </source>
</evidence>
<dbReference type="EMBL" id="JTAK01000001">
    <property type="protein sequence ID" value="KHO66681.1"/>
    <property type="molecule type" value="Genomic_DNA"/>
</dbReference>
<dbReference type="GO" id="GO:0000902">
    <property type="term" value="P:cell morphogenesis"/>
    <property type="evidence" value="ECO:0007669"/>
    <property type="project" value="InterPro"/>
</dbReference>
<protein>
    <recommendedName>
        <fullName evidence="6">Probable septum site-determining protein MinC</fullName>
    </recommendedName>
</protein>
<evidence type="ECO:0000256" key="3">
    <source>
        <dbReference type="ARBA" id="ARBA00023210"/>
    </source>
</evidence>
<dbReference type="Proteomes" id="UP000030980">
    <property type="component" value="Unassembled WGS sequence"/>
</dbReference>
<evidence type="ECO:0000256" key="7">
    <source>
        <dbReference type="SAM" id="MobiDB-lite"/>
    </source>
</evidence>
<dbReference type="STRING" id="706570.PT85_01495"/>
<dbReference type="PANTHER" id="PTHR34108:SF1">
    <property type="entry name" value="SEPTUM SITE-DETERMINING PROTEIN MINC"/>
    <property type="match status" value="1"/>
</dbReference>
<feature type="domain" description="Septum formation inhibitor MinC C-terminal" evidence="8">
    <location>
        <begin position="130"/>
        <end position="231"/>
    </location>
</feature>
<evidence type="ECO:0000256" key="5">
    <source>
        <dbReference type="ARBA" id="ARBA00025606"/>
    </source>
</evidence>
<dbReference type="Pfam" id="PF03775">
    <property type="entry name" value="MinC_C"/>
    <property type="match status" value="1"/>
</dbReference>
<dbReference type="GO" id="GO:1901891">
    <property type="term" value="P:regulation of cell septum assembly"/>
    <property type="evidence" value="ECO:0007669"/>
    <property type="project" value="InterPro"/>
</dbReference>
<evidence type="ECO:0000256" key="4">
    <source>
        <dbReference type="ARBA" id="ARBA00023306"/>
    </source>
</evidence>
<dbReference type="Gene3D" id="3.30.70.260">
    <property type="match status" value="1"/>
</dbReference>
<dbReference type="InterPro" id="IPR007874">
    <property type="entry name" value="MinC_N"/>
</dbReference>
<dbReference type="OrthoDB" id="9794530at2"/>
<keyword evidence="11" id="KW-1185">Reference proteome</keyword>
<dbReference type="GO" id="GO:0051302">
    <property type="term" value="P:regulation of cell division"/>
    <property type="evidence" value="ECO:0007669"/>
    <property type="project" value="InterPro"/>
</dbReference>
<name>A0A0B3C041_9PSED</name>
<feature type="region of interest" description="Disordered" evidence="7">
    <location>
        <begin position="108"/>
        <end position="128"/>
    </location>
</feature>
<dbReference type="GO" id="GO:0000917">
    <property type="term" value="P:division septum assembly"/>
    <property type="evidence" value="ECO:0007669"/>
    <property type="project" value="UniProtKB-KW"/>
</dbReference>
<dbReference type="InterPro" id="IPR013033">
    <property type="entry name" value="MinC"/>
</dbReference>
<evidence type="ECO:0000256" key="1">
    <source>
        <dbReference type="ARBA" id="ARBA00006291"/>
    </source>
</evidence>
<comment type="similarity">
    <text evidence="1 6">Belongs to the MinC family.</text>
</comment>
<dbReference type="AlphaFoldDB" id="A0A0B3C041"/>
<keyword evidence="2 6" id="KW-0132">Cell division</keyword>
<dbReference type="HAMAP" id="MF_00267">
    <property type="entry name" value="MinC"/>
    <property type="match status" value="1"/>
</dbReference>
<accession>A0A0B3C041</accession>
<comment type="function">
    <text evidence="5 6">Cell division inhibitor that blocks the formation of polar Z ring septums. Rapidly oscillates between the poles of the cell to destabilize FtsZ filaments that have formed before they mature into polar Z rings. Prevents FtsZ polymerization.</text>
</comment>
<organism evidence="10 11">
    <name type="scientific">Pseudomonas flexibilis</name>
    <dbReference type="NCBI Taxonomy" id="706570"/>
    <lineage>
        <taxon>Bacteria</taxon>
        <taxon>Pseudomonadati</taxon>
        <taxon>Pseudomonadota</taxon>
        <taxon>Gammaproteobacteria</taxon>
        <taxon>Pseudomonadales</taxon>
        <taxon>Pseudomonadaceae</taxon>
        <taxon>Pseudomonas</taxon>
    </lineage>
</organism>
<comment type="subunit">
    <text evidence="6">Interacts with MinD and FtsZ.</text>
</comment>
<evidence type="ECO:0000313" key="10">
    <source>
        <dbReference type="EMBL" id="KHO66681.1"/>
    </source>
</evidence>
<evidence type="ECO:0000259" key="9">
    <source>
        <dbReference type="Pfam" id="PF05209"/>
    </source>
</evidence>
<dbReference type="InterPro" id="IPR016098">
    <property type="entry name" value="CAP/MinC_C"/>
</dbReference>
<gene>
    <name evidence="6 10" type="primary">minC</name>
    <name evidence="10" type="ORF">PT85_01495</name>
</gene>
<evidence type="ECO:0000256" key="2">
    <source>
        <dbReference type="ARBA" id="ARBA00022618"/>
    </source>
</evidence>
<dbReference type="RefSeq" id="WP_039605959.1">
    <property type="nucleotide sequence ID" value="NZ_FMUP01000007.1"/>
</dbReference>
<comment type="caution">
    <text evidence="10">The sequence shown here is derived from an EMBL/GenBank/DDBJ whole genome shotgun (WGS) entry which is preliminary data.</text>
</comment>
<proteinExistence type="inferred from homology"/>
<dbReference type="InterPro" id="IPR036145">
    <property type="entry name" value="MinC_C_sf"/>
</dbReference>
<evidence type="ECO:0000259" key="8">
    <source>
        <dbReference type="Pfam" id="PF03775"/>
    </source>
</evidence>
<evidence type="ECO:0000313" key="11">
    <source>
        <dbReference type="Proteomes" id="UP000030980"/>
    </source>
</evidence>
<dbReference type="PANTHER" id="PTHR34108">
    <property type="entry name" value="SEPTUM SITE-DETERMINING PROTEIN MINC"/>
    <property type="match status" value="1"/>
</dbReference>
<sequence>MSQDQDAVFQLKGSMLAITLLELARYDLARLERQLADKVAQAPKFFDNTPLILALDKLHDASIPVDLQKLIAICRQHGLQTLAVRTDRQDDMTLASELDVPVIATSSASGRALEPSDEASQGEVPRPSKVIHRPVRGGQQVYAQGCDLIVIGPVSPGAELLSDGNIHVYGPLRGRALAGIKGDGKARIFCKELNAELVSIAGRYKVAEDLRRSPFWGQGVHISLTGDLLNIHRL</sequence>